<dbReference type="EMBL" id="CP019343">
    <property type="protein sequence ID" value="ARN73392.1"/>
    <property type="molecule type" value="Genomic_DNA"/>
</dbReference>
<protein>
    <recommendedName>
        <fullName evidence="1">Alpha/beta hydrolase fold-5 domain-containing protein</fullName>
    </recommendedName>
</protein>
<dbReference type="Pfam" id="PF12695">
    <property type="entry name" value="Abhydrolase_5"/>
    <property type="match status" value="1"/>
</dbReference>
<keyword evidence="3" id="KW-1185">Reference proteome</keyword>
<dbReference type="GO" id="GO:0016787">
    <property type="term" value="F:hydrolase activity"/>
    <property type="evidence" value="ECO:0007669"/>
    <property type="project" value="InterPro"/>
</dbReference>
<dbReference type="KEGG" id="osg:BST96_04260"/>
<name>A0A1X9NAD1_9GAMM</name>
<feature type="domain" description="Alpha/beta hydrolase fold-5" evidence="1">
    <location>
        <begin position="57"/>
        <end position="223"/>
    </location>
</feature>
<sequence>MVAGAAFSFGWLGNELTTKTHASEEALASLASSDAVVISEQRWITFTPTSKVPKTGFIFYPCALCDARGFAPLLKEIAATGFLVVLVPMPSNFAIFDADRALEVKQTFPAIEHWVIGGHSMGGGSSAMFLHSHPDNTDGLLMWDSFTYESYNISEQSLPVLTIYGDSHHSPERPAQFEEAKQYMPPHARYQVIAGGDHFQFGHFRAEDIAHRTTATIPREQQHQQIIAHSVAFLTAIEQGTR</sequence>
<reference evidence="2 3" key="1">
    <citation type="submission" date="2016-11" db="EMBL/GenBank/DDBJ databases">
        <title>Trade-off between light-utilization and light-protection in marine flavobacteria.</title>
        <authorList>
            <person name="Kumagai Y."/>
        </authorList>
    </citation>
    <scope>NUCLEOTIDE SEQUENCE [LARGE SCALE GENOMIC DNA]</scope>
    <source>
        <strain evidence="2 3">NBRC 107125</strain>
    </source>
</reference>
<dbReference type="InterPro" id="IPR029059">
    <property type="entry name" value="AB_hydrolase_5"/>
</dbReference>
<dbReference type="InterPro" id="IPR029058">
    <property type="entry name" value="AB_hydrolase_fold"/>
</dbReference>
<accession>A0A1X9NAD1</accession>
<organism evidence="2 3">
    <name type="scientific">Oceanicoccus sagamiensis</name>
    <dbReference type="NCBI Taxonomy" id="716816"/>
    <lineage>
        <taxon>Bacteria</taxon>
        <taxon>Pseudomonadati</taxon>
        <taxon>Pseudomonadota</taxon>
        <taxon>Gammaproteobacteria</taxon>
        <taxon>Cellvibrionales</taxon>
        <taxon>Spongiibacteraceae</taxon>
        <taxon>Oceanicoccus</taxon>
    </lineage>
</organism>
<dbReference type="SUPFAM" id="SSF53474">
    <property type="entry name" value="alpha/beta-Hydrolases"/>
    <property type="match status" value="1"/>
</dbReference>
<dbReference type="STRING" id="716816.BST96_04260"/>
<dbReference type="Gene3D" id="3.40.50.1820">
    <property type="entry name" value="alpha/beta hydrolase"/>
    <property type="match status" value="1"/>
</dbReference>
<proteinExistence type="predicted"/>
<gene>
    <name evidence="2" type="ORF">BST96_04260</name>
</gene>
<evidence type="ECO:0000313" key="2">
    <source>
        <dbReference type="EMBL" id="ARN73392.1"/>
    </source>
</evidence>
<evidence type="ECO:0000313" key="3">
    <source>
        <dbReference type="Proteomes" id="UP000193450"/>
    </source>
</evidence>
<dbReference type="Proteomes" id="UP000193450">
    <property type="component" value="Chromosome"/>
</dbReference>
<evidence type="ECO:0000259" key="1">
    <source>
        <dbReference type="Pfam" id="PF12695"/>
    </source>
</evidence>
<dbReference type="AlphaFoldDB" id="A0A1X9NAD1"/>